<name>A0A4S1WZN0_9SPHN</name>
<accession>A0A4S1WZN0</accession>
<evidence type="ECO:0000313" key="2">
    <source>
        <dbReference type="Proteomes" id="UP000306147"/>
    </source>
</evidence>
<gene>
    <name evidence="1" type="ORF">E5A73_20960</name>
</gene>
<organism evidence="1 2">
    <name type="scientific">Sphingomonas gei</name>
    <dbReference type="NCBI Taxonomy" id="1395960"/>
    <lineage>
        <taxon>Bacteria</taxon>
        <taxon>Pseudomonadati</taxon>
        <taxon>Pseudomonadota</taxon>
        <taxon>Alphaproteobacteria</taxon>
        <taxon>Sphingomonadales</taxon>
        <taxon>Sphingomonadaceae</taxon>
        <taxon>Sphingomonas</taxon>
    </lineage>
</organism>
<reference evidence="1 2" key="1">
    <citation type="submission" date="2019-04" db="EMBL/GenBank/DDBJ databases">
        <title>Sphingomonas psychrotolerans sp. nov., isolated from soil in the Tianshan Mountains, Xinjiang, China.</title>
        <authorList>
            <person name="Luo Y."/>
            <person name="Sheng H."/>
        </authorList>
    </citation>
    <scope>NUCLEOTIDE SEQUENCE [LARGE SCALE GENOMIC DNA]</scope>
    <source>
        <strain evidence="1 2">ZFGT-11</strain>
    </source>
</reference>
<protein>
    <recommendedName>
        <fullName evidence="3">Transposase</fullName>
    </recommendedName>
</protein>
<evidence type="ECO:0000313" key="1">
    <source>
        <dbReference type="EMBL" id="TGX48415.1"/>
    </source>
</evidence>
<keyword evidence="2" id="KW-1185">Reference proteome</keyword>
<sequence length="74" mass="8844">MNRSHRESRTIKQLHADRAVNTRFLVMVRHYLFEAELCNPTAGWQKGQIEKNDRDVRHRRCNALAIDKSTLYYN</sequence>
<dbReference type="OrthoDB" id="2065409at2"/>
<evidence type="ECO:0008006" key="3">
    <source>
        <dbReference type="Google" id="ProtNLM"/>
    </source>
</evidence>
<dbReference type="RefSeq" id="WP_135965812.1">
    <property type="nucleotide sequence ID" value="NZ_SRXT01000012.1"/>
</dbReference>
<dbReference type="Proteomes" id="UP000306147">
    <property type="component" value="Unassembled WGS sequence"/>
</dbReference>
<proteinExistence type="predicted"/>
<dbReference type="EMBL" id="SRXT01000012">
    <property type="protein sequence ID" value="TGX48415.1"/>
    <property type="molecule type" value="Genomic_DNA"/>
</dbReference>
<dbReference type="AlphaFoldDB" id="A0A4S1WZN0"/>
<comment type="caution">
    <text evidence="1">The sequence shown here is derived from an EMBL/GenBank/DDBJ whole genome shotgun (WGS) entry which is preliminary data.</text>
</comment>